<keyword evidence="2" id="KW-0812">Transmembrane</keyword>
<keyword evidence="2" id="KW-0472">Membrane</keyword>
<dbReference type="InterPro" id="IPR009305">
    <property type="entry name" value="Mpo1-like"/>
</dbReference>
<reference evidence="3" key="1">
    <citation type="journal article" date="2020" name="Nat. Commun.">
        <title>Large-scale genome sequencing of mycorrhizal fungi provides insights into the early evolution of symbiotic traits.</title>
        <authorList>
            <person name="Miyauchi S."/>
            <person name="Kiss E."/>
            <person name="Kuo A."/>
            <person name="Drula E."/>
            <person name="Kohler A."/>
            <person name="Sanchez-Garcia M."/>
            <person name="Morin E."/>
            <person name="Andreopoulos B."/>
            <person name="Barry K.W."/>
            <person name="Bonito G."/>
            <person name="Buee M."/>
            <person name="Carver A."/>
            <person name="Chen C."/>
            <person name="Cichocki N."/>
            <person name="Clum A."/>
            <person name="Culley D."/>
            <person name="Crous P.W."/>
            <person name="Fauchery L."/>
            <person name="Girlanda M."/>
            <person name="Hayes R.D."/>
            <person name="Keri Z."/>
            <person name="LaButti K."/>
            <person name="Lipzen A."/>
            <person name="Lombard V."/>
            <person name="Magnuson J."/>
            <person name="Maillard F."/>
            <person name="Murat C."/>
            <person name="Nolan M."/>
            <person name="Ohm R.A."/>
            <person name="Pangilinan J."/>
            <person name="Pereira M.F."/>
            <person name="Perotto S."/>
            <person name="Peter M."/>
            <person name="Pfister S."/>
            <person name="Riley R."/>
            <person name="Sitrit Y."/>
            <person name="Stielow J.B."/>
            <person name="Szollosi G."/>
            <person name="Zifcakova L."/>
            <person name="Stursova M."/>
            <person name="Spatafora J.W."/>
            <person name="Tedersoo L."/>
            <person name="Vaario L.M."/>
            <person name="Yamada A."/>
            <person name="Yan M."/>
            <person name="Wang P."/>
            <person name="Xu J."/>
            <person name="Bruns T."/>
            <person name="Baldrian P."/>
            <person name="Vilgalys R."/>
            <person name="Dunand C."/>
            <person name="Henrissat B."/>
            <person name="Grigoriev I.V."/>
            <person name="Hibbett D."/>
            <person name="Nagy L.G."/>
            <person name="Martin F.M."/>
        </authorList>
    </citation>
    <scope>NUCLEOTIDE SEQUENCE</scope>
    <source>
        <strain evidence="3">UH-Tt-Lm1</strain>
    </source>
</reference>
<feature type="transmembrane region" description="Helical" evidence="2">
    <location>
        <begin position="145"/>
        <end position="167"/>
    </location>
</feature>
<evidence type="ECO:0000313" key="3">
    <source>
        <dbReference type="EMBL" id="KAF9782583.1"/>
    </source>
</evidence>
<dbReference type="AlphaFoldDB" id="A0A9P6L4Z4"/>
<evidence type="ECO:0008006" key="5">
    <source>
        <dbReference type="Google" id="ProtNLM"/>
    </source>
</evidence>
<feature type="transmembrane region" description="Helical" evidence="2">
    <location>
        <begin position="25"/>
        <end position="43"/>
    </location>
</feature>
<proteinExistence type="predicted"/>
<evidence type="ECO:0000256" key="2">
    <source>
        <dbReference type="SAM" id="Phobius"/>
    </source>
</evidence>
<protein>
    <recommendedName>
        <fullName evidence="5">DUF962-domain-containing protein</fullName>
    </recommendedName>
</protein>
<dbReference type="GO" id="GO:0005783">
    <property type="term" value="C:endoplasmic reticulum"/>
    <property type="evidence" value="ECO:0007669"/>
    <property type="project" value="TreeGrafter"/>
</dbReference>
<keyword evidence="1" id="KW-0175">Coiled coil</keyword>
<sequence length="195" mass="21662">MSPAAFSLRQQLAFYGAYHSNPTNVWIHITCVPLIVWSAYVLGSHLPRPEALPSIHADFGPYLAFDLNYAAIWAIATELYYFILTPVVTLAHIPIAAFTLLTATAYASQPGSLWTAATVHVLCWLAQFYGHGVHEGRAPALLDNLLGALVLAPLFVHYEALFMLGFLKQTKKDLQNDVGKLNTELRLKKKEVKKE</sequence>
<dbReference type="Proteomes" id="UP000736335">
    <property type="component" value="Unassembled WGS sequence"/>
</dbReference>
<dbReference type="OrthoDB" id="2124888at2759"/>
<keyword evidence="2" id="KW-1133">Transmembrane helix</keyword>
<comment type="caution">
    <text evidence="3">The sequence shown here is derived from an EMBL/GenBank/DDBJ whole genome shotgun (WGS) entry which is preliminary data.</text>
</comment>
<keyword evidence="4" id="KW-1185">Reference proteome</keyword>
<gene>
    <name evidence="3" type="ORF">BJ322DRAFT_1071719</name>
</gene>
<organism evidence="3 4">
    <name type="scientific">Thelephora terrestris</name>
    <dbReference type="NCBI Taxonomy" id="56493"/>
    <lineage>
        <taxon>Eukaryota</taxon>
        <taxon>Fungi</taxon>
        <taxon>Dikarya</taxon>
        <taxon>Basidiomycota</taxon>
        <taxon>Agaricomycotina</taxon>
        <taxon>Agaricomycetes</taxon>
        <taxon>Thelephorales</taxon>
        <taxon>Thelephoraceae</taxon>
        <taxon>Thelephora</taxon>
    </lineage>
</organism>
<dbReference type="GO" id="GO:0046521">
    <property type="term" value="P:sphingoid catabolic process"/>
    <property type="evidence" value="ECO:0007669"/>
    <property type="project" value="TreeGrafter"/>
</dbReference>
<reference evidence="3" key="2">
    <citation type="submission" date="2020-11" db="EMBL/GenBank/DDBJ databases">
        <authorList>
            <consortium name="DOE Joint Genome Institute"/>
            <person name="Kuo A."/>
            <person name="Miyauchi S."/>
            <person name="Kiss E."/>
            <person name="Drula E."/>
            <person name="Kohler A."/>
            <person name="Sanchez-Garcia M."/>
            <person name="Andreopoulos B."/>
            <person name="Barry K.W."/>
            <person name="Bonito G."/>
            <person name="Buee M."/>
            <person name="Carver A."/>
            <person name="Chen C."/>
            <person name="Cichocki N."/>
            <person name="Clum A."/>
            <person name="Culley D."/>
            <person name="Crous P.W."/>
            <person name="Fauchery L."/>
            <person name="Girlanda M."/>
            <person name="Hayes R."/>
            <person name="Keri Z."/>
            <person name="Labutti K."/>
            <person name="Lipzen A."/>
            <person name="Lombard V."/>
            <person name="Magnuson J."/>
            <person name="Maillard F."/>
            <person name="Morin E."/>
            <person name="Murat C."/>
            <person name="Nolan M."/>
            <person name="Ohm R."/>
            <person name="Pangilinan J."/>
            <person name="Pereira M."/>
            <person name="Perotto S."/>
            <person name="Peter M."/>
            <person name="Riley R."/>
            <person name="Sitrit Y."/>
            <person name="Stielow B."/>
            <person name="Szollosi G."/>
            <person name="Zifcakova L."/>
            <person name="Stursova M."/>
            <person name="Spatafora J.W."/>
            <person name="Tedersoo L."/>
            <person name="Vaario L.-M."/>
            <person name="Yamada A."/>
            <person name="Yan M."/>
            <person name="Wang P."/>
            <person name="Xu J."/>
            <person name="Bruns T."/>
            <person name="Baldrian P."/>
            <person name="Vilgalys R."/>
            <person name="Henrissat B."/>
            <person name="Grigoriev I.V."/>
            <person name="Hibbett D."/>
            <person name="Nagy L.G."/>
            <person name="Martin F.M."/>
        </authorList>
    </citation>
    <scope>NUCLEOTIDE SEQUENCE</scope>
    <source>
        <strain evidence="3">UH-Tt-Lm1</strain>
    </source>
</reference>
<accession>A0A9P6L4Z4</accession>
<dbReference type="EMBL" id="WIUZ02000011">
    <property type="protein sequence ID" value="KAF9782583.1"/>
    <property type="molecule type" value="Genomic_DNA"/>
</dbReference>
<feature type="coiled-coil region" evidence="1">
    <location>
        <begin position="164"/>
        <end position="191"/>
    </location>
</feature>
<dbReference type="Pfam" id="PF06127">
    <property type="entry name" value="Mpo1-like"/>
    <property type="match status" value="1"/>
</dbReference>
<name>A0A9P6L4Z4_9AGAM</name>
<dbReference type="PANTHER" id="PTHR28026:SF9">
    <property type="entry name" value="2-HYDROXY-PALMITIC ACID DIOXYGENASE MPO1"/>
    <property type="match status" value="1"/>
</dbReference>
<dbReference type="PANTHER" id="PTHR28026">
    <property type="entry name" value="DUF962 DOMAIN PROTEIN (AFU_ORTHOLOGUE AFUA_8G05310)"/>
    <property type="match status" value="1"/>
</dbReference>
<feature type="transmembrane region" description="Helical" evidence="2">
    <location>
        <begin position="113"/>
        <end position="133"/>
    </location>
</feature>
<dbReference type="GO" id="GO:0016020">
    <property type="term" value="C:membrane"/>
    <property type="evidence" value="ECO:0007669"/>
    <property type="project" value="GOC"/>
</dbReference>
<evidence type="ECO:0000256" key="1">
    <source>
        <dbReference type="SAM" id="Coils"/>
    </source>
</evidence>
<evidence type="ECO:0000313" key="4">
    <source>
        <dbReference type="Proteomes" id="UP000736335"/>
    </source>
</evidence>